<organism evidence="1 2">
    <name type="scientific">Gossypium gossypioides</name>
    <name type="common">Mexican cotton</name>
    <name type="synonym">Selera gossypioides</name>
    <dbReference type="NCBI Taxonomy" id="34282"/>
    <lineage>
        <taxon>Eukaryota</taxon>
        <taxon>Viridiplantae</taxon>
        <taxon>Streptophyta</taxon>
        <taxon>Embryophyta</taxon>
        <taxon>Tracheophyta</taxon>
        <taxon>Spermatophyta</taxon>
        <taxon>Magnoliopsida</taxon>
        <taxon>eudicotyledons</taxon>
        <taxon>Gunneridae</taxon>
        <taxon>Pentapetalae</taxon>
        <taxon>rosids</taxon>
        <taxon>malvids</taxon>
        <taxon>Malvales</taxon>
        <taxon>Malvaceae</taxon>
        <taxon>Malvoideae</taxon>
        <taxon>Gossypium</taxon>
    </lineage>
</organism>
<dbReference type="AlphaFoldDB" id="A0A7J9CBI6"/>
<gene>
    <name evidence="1" type="ORF">Gogos_008401</name>
</gene>
<evidence type="ECO:0000313" key="2">
    <source>
        <dbReference type="Proteomes" id="UP000593579"/>
    </source>
</evidence>
<evidence type="ECO:0000313" key="1">
    <source>
        <dbReference type="EMBL" id="MBA0745842.1"/>
    </source>
</evidence>
<proteinExistence type="predicted"/>
<accession>A0A7J9CBI6</accession>
<comment type="caution">
    <text evidence="1">The sequence shown here is derived from an EMBL/GenBank/DDBJ whole genome shotgun (WGS) entry which is preliminary data.</text>
</comment>
<reference evidence="1 2" key="1">
    <citation type="journal article" date="2019" name="Genome Biol. Evol.">
        <title>Insights into the evolution of the New World diploid cottons (Gossypium, subgenus Houzingenia) based on genome sequencing.</title>
        <authorList>
            <person name="Grover C.E."/>
            <person name="Arick M.A. 2nd"/>
            <person name="Thrash A."/>
            <person name="Conover J.L."/>
            <person name="Sanders W.S."/>
            <person name="Peterson D.G."/>
            <person name="Frelichowski J.E."/>
            <person name="Scheffler J.A."/>
            <person name="Scheffler B.E."/>
            <person name="Wendel J.F."/>
        </authorList>
    </citation>
    <scope>NUCLEOTIDE SEQUENCE [LARGE SCALE GENOMIC DNA]</scope>
    <source>
        <strain evidence="1">5</strain>
        <tissue evidence="1">Leaf</tissue>
    </source>
</reference>
<sequence length="27" mass="3194">MQFNYCFGLVEILSSSAVVVYEFVREY</sequence>
<name>A0A7J9CBI6_GOSGO</name>
<protein>
    <submittedName>
        <fullName evidence="1">Uncharacterized protein</fullName>
    </submittedName>
</protein>
<dbReference type="Proteomes" id="UP000593579">
    <property type="component" value="Unassembled WGS sequence"/>
</dbReference>
<keyword evidence="2" id="KW-1185">Reference proteome</keyword>
<dbReference type="EMBL" id="JABEZY010000009">
    <property type="protein sequence ID" value="MBA0745842.1"/>
    <property type="molecule type" value="Genomic_DNA"/>
</dbReference>